<keyword evidence="3 6" id="KW-0812">Transmembrane</keyword>
<evidence type="ECO:0000256" key="4">
    <source>
        <dbReference type="ARBA" id="ARBA00022989"/>
    </source>
</evidence>
<evidence type="ECO:0000256" key="6">
    <source>
        <dbReference type="SAM" id="Phobius"/>
    </source>
</evidence>
<keyword evidence="4 6" id="KW-1133">Transmembrane helix</keyword>
<evidence type="ECO:0000256" key="1">
    <source>
        <dbReference type="ARBA" id="ARBA00004651"/>
    </source>
</evidence>
<dbReference type="InterPro" id="IPR001851">
    <property type="entry name" value="ABC_transp_permease"/>
</dbReference>
<evidence type="ECO:0000256" key="5">
    <source>
        <dbReference type="ARBA" id="ARBA00023136"/>
    </source>
</evidence>
<name>A0A1H1IYJ0_9BURK</name>
<feature type="transmembrane region" description="Helical" evidence="6">
    <location>
        <begin position="287"/>
        <end position="307"/>
    </location>
</feature>
<gene>
    <name evidence="7" type="ORF">SAMN05445850_3799</name>
</gene>
<feature type="transmembrane region" description="Helical" evidence="6">
    <location>
        <begin position="164"/>
        <end position="184"/>
    </location>
</feature>
<dbReference type="EMBL" id="FNKX01000002">
    <property type="protein sequence ID" value="SDR42348.1"/>
    <property type="molecule type" value="Genomic_DNA"/>
</dbReference>
<dbReference type="InterPro" id="IPR043428">
    <property type="entry name" value="LivM-like"/>
</dbReference>
<organism evidence="7 8">
    <name type="scientific">Paraburkholderia tuberum</name>
    <dbReference type="NCBI Taxonomy" id="157910"/>
    <lineage>
        <taxon>Bacteria</taxon>
        <taxon>Pseudomonadati</taxon>
        <taxon>Pseudomonadota</taxon>
        <taxon>Betaproteobacteria</taxon>
        <taxon>Burkholderiales</taxon>
        <taxon>Burkholderiaceae</taxon>
        <taxon>Paraburkholderia</taxon>
    </lineage>
</organism>
<evidence type="ECO:0000313" key="7">
    <source>
        <dbReference type="EMBL" id="SDR42348.1"/>
    </source>
</evidence>
<keyword evidence="2" id="KW-1003">Cell membrane</keyword>
<evidence type="ECO:0000256" key="2">
    <source>
        <dbReference type="ARBA" id="ARBA00022475"/>
    </source>
</evidence>
<feature type="transmembrane region" description="Helical" evidence="6">
    <location>
        <begin position="12"/>
        <end position="30"/>
    </location>
</feature>
<dbReference type="STRING" id="157910.SAMN05445850_3799"/>
<feature type="transmembrane region" description="Helical" evidence="6">
    <location>
        <begin position="84"/>
        <end position="105"/>
    </location>
</feature>
<feature type="transmembrane region" description="Helical" evidence="6">
    <location>
        <begin position="213"/>
        <end position="233"/>
    </location>
</feature>
<evidence type="ECO:0000256" key="3">
    <source>
        <dbReference type="ARBA" id="ARBA00022692"/>
    </source>
</evidence>
<dbReference type="GO" id="GO:0005886">
    <property type="term" value="C:plasma membrane"/>
    <property type="evidence" value="ECO:0007669"/>
    <property type="project" value="UniProtKB-SubCell"/>
</dbReference>
<dbReference type="PRINTS" id="PR00173">
    <property type="entry name" value="EDTRNSPORT"/>
</dbReference>
<keyword evidence="5 6" id="KW-0472">Membrane</keyword>
<reference evidence="8" key="1">
    <citation type="submission" date="2016-10" db="EMBL/GenBank/DDBJ databases">
        <authorList>
            <person name="Varghese N."/>
            <person name="Submissions S."/>
        </authorList>
    </citation>
    <scope>NUCLEOTIDE SEQUENCE [LARGE SCALE GENOMIC DNA]</scope>
    <source>
        <strain evidence="8">DUS833</strain>
    </source>
</reference>
<protein>
    <submittedName>
        <fullName evidence="7">Amino acid/amide ABC transporter membrane protein 2, HAAT family</fullName>
    </submittedName>
</protein>
<dbReference type="CDD" id="cd06581">
    <property type="entry name" value="TM_PBP1_LivM_like"/>
    <property type="match status" value="1"/>
</dbReference>
<dbReference type="AlphaFoldDB" id="A0A1H1IYJ0"/>
<dbReference type="Pfam" id="PF02653">
    <property type="entry name" value="BPD_transp_2"/>
    <property type="match status" value="1"/>
</dbReference>
<keyword evidence="8" id="KW-1185">Reference proteome</keyword>
<proteinExistence type="predicted"/>
<dbReference type="Proteomes" id="UP000199365">
    <property type="component" value="Unassembled WGS sequence"/>
</dbReference>
<dbReference type="PANTHER" id="PTHR30482">
    <property type="entry name" value="HIGH-AFFINITY BRANCHED-CHAIN AMINO ACID TRANSPORT SYSTEM PERMEASE"/>
    <property type="match status" value="1"/>
</dbReference>
<evidence type="ECO:0000313" key="8">
    <source>
        <dbReference type="Proteomes" id="UP000199365"/>
    </source>
</evidence>
<dbReference type="GO" id="GO:0015658">
    <property type="term" value="F:branched-chain amino acid transmembrane transporter activity"/>
    <property type="evidence" value="ECO:0007669"/>
    <property type="project" value="InterPro"/>
</dbReference>
<dbReference type="PANTHER" id="PTHR30482:SF17">
    <property type="entry name" value="ABC TRANSPORTER ATP-BINDING PROTEIN"/>
    <property type="match status" value="1"/>
</dbReference>
<accession>A0A1H1IYJ0</accession>
<feature type="transmembrane region" description="Helical" evidence="6">
    <location>
        <begin position="112"/>
        <end position="131"/>
    </location>
</feature>
<sequence>MRSSLQLAGDAAVWLALAAMPYWITWLGGYTALGTRVVVMALAAMALNFLLGFTGVLSFGHAAYFGLGAYGVGMTIRYLVPNTLLGIVIGVAAGTLAAALIGALIARLRGVYFAMATIAFGQVFYFVAFRWNAVTGGDDGLSGWHRMPLHFGQQRIDILGNSTVFYYFVLLCFAVSVAVMTALLRSPFGRTLLAIRENEKRARFLGLPVEQHIWLSFVISCFFVSFAGTLYALLNNFADPHDLRWDQSGDFVIMAVLGGMRSLWGPLIGAAVFVLVQDYISTRTENWMSFIGLLFILVVLFFPRGVLGIRTGGVRS</sequence>
<feature type="transmembrane region" description="Helical" evidence="6">
    <location>
        <begin position="37"/>
        <end position="64"/>
    </location>
</feature>
<comment type="subcellular location">
    <subcellularLocation>
        <location evidence="1">Cell membrane</location>
        <topology evidence="1">Multi-pass membrane protein</topology>
    </subcellularLocation>
</comment>
<feature type="transmembrane region" description="Helical" evidence="6">
    <location>
        <begin position="253"/>
        <end position="275"/>
    </location>
</feature>